<evidence type="ECO:0000256" key="4">
    <source>
        <dbReference type="ARBA" id="ARBA00022989"/>
    </source>
</evidence>
<dbReference type="PANTHER" id="PTHR12668">
    <property type="entry name" value="TRANSMEMBRANE PROTEIN 14, 15"/>
    <property type="match status" value="1"/>
</dbReference>
<evidence type="ECO:0000256" key="6">
    <source>
        <dbReference type="SAM" id="Phobius"/>
    </source>
</evidence>
<feature type="transmembrane region" description="Helical" evidence="6">
    <location>
        <begin position="31"/>
        <end position="50"/>
    </location>
</feature>
<name>A0A7S0HR58_9CRYP</name>
<protein>
    <recommendedName>
        <fullName evidence="8">Transmembrane protein 14C</fullName>
    </recommendedName>
</protein>
<reference evidence="7" key="1">
    <citation type="submission" date="2021-01" db="EMBL/GenBank/DDBJ databases">
        <authorList>
            <person name="Corre E."/>
            <person name="Pelletier E."/>
            <person name="Niang G."/>
            <person name="Scheremetjew M."/>
            <person name="Finn R."/>
            <person name="Kale V."/>
            <person name="Holt S."/>
            <person name="Cochrane G."/>
            <person name="Meng A."/>
            <person name="Brown T."/>
            <person name="Cohen L."/>
        </authorList>
    </citation>
    <scope>NUCLEOTIDE SEQUENCE</scope>
    <source>
        <strain evidence="7">CCMP325</strain>
    </source>
</reference>
<evidence type="ECO:0000256" key="5">
    <source>
        <dbReference type="ARBA" id="ARBA00023136"/>
    </source>
</evidence>
<dbReference type="Pfam" id="PF03647">
    <property type="entry name" value="Tmemb_14"/>
    <property type="match status" value="1"/>
</dbReference>
<evidence type="ECO:0000313" key="7">
    <source>
        <dbReference type="EMBL" id="CAD8492000.1"/>
    </source>
</evidence>
<evidence type="ECO:0000256" key="2">
    <source>
        <dbReference type="ARBA" id="ARBA00007590"/>
    </source>
</evidence>
<sequence>MGGSAHMSFSMAAIMAAGGFYAWAKKGSKASLIAGSAVGALFLGSGLLIQSGQNKAGHLLALASSLALATGMGHRAIKTEKFMPAGLVATVGVASLLYQGKKVNEWWNE</sequence>
<proteinExistence type="inferred from homology"/>
<comment type="subcellular location">
    <subcellularLocation>
        <location evidence="1">Membrane</location>
    </subcellularLocation>
</comment>
<evidence type="ECO:0000256" key="1">
    <source>
        <dbReference type="ARBA" id="ARBA00004370"/>
    </source>
</evidence>
<dbReference type="GO" id="GO:0016020">
    <property type="term" value="C:membrane"/>
    <property type="evidence" value="ECO:0007669"/>
    <property type="project" value="UniProtKB-SubCell"/>
</dbReference>
<feature type="transmembrane region" description="Helical" evidence="6">
    <location>
        <begin position="6"/>
        <end position="24"/>
    </location>
</feature>
<keyword evidence="3 6" id="KW-0812">Transmembrane</keyword>
<evidence type="ECO:0008006" key="8">
    <source>
        <dbReference type="Google" id="ProtNLM"/>
    </source>
</evidence>
<organism evidence="7">
    <name type="scientific">Hanusia phi</name>
    <dbReference type="NCBI Taxonomy" id="3032"/>
    <lineage>
        <taxon>Eukaryota</taxon>
        <taxon>Cryptophyceae</taxon>
        <taxon>Pyrenomonadales</taxon>
        <taxon>Geminigeraceae</taxon>
        <taxon>Hanusia</taxon>
    </lineage>
</organism>
<dbReference type="InterPro" id="IPR005349">
    <property type="entry name" value="TMEM14"/>
</dbReference>
<evidence type="ECO:0000256" key="3">
    <source>
        <dbReference type="ARBA" id="ARBA00022692"/>
    </source>
</evidence>
<dbReference type="Gene3D" id="1.10.10.1740">
    <property type="entry name" value="Transmembrane protein 14-like"/>
    <property type="match status" value="1"/>
</dbReference>
<comment type="similarity">
    <text evidence="2">Belongs to the TMEM14 family.</text>
</comment>
<gene>
    <name evidence="7" type="ORF">HPHI1048_LOCUS14787</name>
</gene>
<dbReference type="EMBL" id="HBEO01021849">
    <property type="protein sequence ID" value="CAD8492000.1"/>
    <property type="molecule type" value="Transcribed_RNA"/>
</dbReference>
<keyword evidence="4 6" id="KW-1133">Transmembrane helix</keyword>
<dbReference type="PANTHER" id="PTHR12668:SF53">
    <property type="entry name" value="TMEM14 PROTEIN HOMOLOG YJR085C"/>
    <property type="match status" value="1"/>
</dbReference>
<dbReference type="AlphaFoldDB" id="A0A7S0HR58"/>
<keyword evidence="5 6" id="KW-0472">Membrane</keyword>
<dbReference type="InterPro" id="IPR044890">
    <property type="entry name" value="TMEM14_sf"/>
</dbReference>
<accession>A0A7S0HR58</accession>